<evidence type="ECO:0000313" key="4">
    <source>
        <dbReference type="Proteomes" id="UP000784880"/>
    </source>
</evidence>
<dbReference type="SFLD" id="SFLDF00285">
    <property type="entry name" value="anaerobic_Ser-type_sulfatase-m"/>
    <property type="match status" value="1"/>
</dbReference>
<dbReference type="SFLD" id="SFLDG01067">
    <property type="entry name" value="SPASM/twitch_domain_containing"/>
    <property type="match status" value="1"/>
</dbReference>
<dbReference type="InterPro" id="IPR007197">
    <property type="entry name" value="rSAM"/>
</dbReference>
<comment type="cofactor">
    <cofactor evidence="1">
        <name>[4Fe-4S] cluster</name>
        <dbReference type="ChEBI" id="CHEBI:49883"/>
    </cofactor>
</comment>
<dbReference type="NCBIfam" id="TIGR03942">
    <property type="entry name" value="sulfatase_rSAM"/>
    <property type="match status" value="1"/>
</dbReference>
<dbReference type="SFLD" id="SFLDG01072">
    <property type="entry name" value="dehydrogenase_like"/>
    <property type="match status" value="1"/>
</dbReference>
<reference evidence="3 4" key="1">
    <citation type="submission" date="2021-06" db="EMBL/GenBank/DDBJ databases">
        <title>Bacillus sp. RD4P76, an endophyte from a halophyte.</title>
        <authorList>
            <person name="Sun J.-Q."/>
        </authorList>
    </citation>
    <scope>NUCLEOTIDE SEQUENCE [LARGE SCALE GENOMIC DNA]</scope>
    <source>
        <strain evidence="3 4">CGMCC 1.15917</strain>
    </source>
</reference>
<proteinExistence type="predicted"/>
<evidence type="ECO:0000313" key="3">
    <source>
        <dbReference type="EMBL" id="MBU9712589.1"/>
    </source>
</evidence>
<evidence type="ECO:0000256" key="1">
    <source>
        <dbReference type="ARBA" id="ARBA00001966"/>
    </source>
</evidence>
<dbReference type="InterPro" id="IPR034491">
    <property type="entry name" value="Anaerob_Ser_sulfatase-maturase"/>
</dbReference>
<keyword evidence="4" id="KW-1185">Reference proteome</keyword>
<evidence type="ECO:0000259" key="2">
    <source>
        <dbReference type="PROSITE" id="PS51918"/>
    </source>
</evidence>
<dbReference type="SFLD" id="SFLDG01384">
    <property type="entry name" value="thioether_bond_formation_requi"/>
    <property type="match status" value="1"/>
</dbReference>
<accession>A0ABS6JFZ6</accession>
<dbReference type="CDD" id="cd01335">
    <property type="entry name" value="Radical_SAM"/>
    <property type="match status" value="1"/>
</dbReference>
<dbReference type="InterPro" id="IPR023885">
    <property type="entry name" value="4Fe4S-binding_SPASM_dom"/>
</dbReference>
<organism evidence="3 4">
    <name type="scientific">Evansella tamaricis</name>
    <dbReference type="NCBI Taxonomy" id="2069301"/>
    <lineage>
        <taxon>Bacteria</taxon>
        <taxon>Bacillati</taxon>
        <taxon>Bacillota</taxon>
        <taxon>Bacilli</taxon>
        <taxon>Bacillales</taxon>
        <taxon>Bacillaceae</taxon>
        <taxon>Evansella</taxon>
    </lineage>
</organism>
<protein>
    <submittedName>
        <fullName evidence="3">Anaerobic sulfatase maturase</fullName>
    </submittedName>
</protein>
<dbReference type="RefSeq" id="WP_217066767.1">
    <property type="nucleotide sequence ID" value="NZ_JAHQCS010000105.1"/>
</dbReference>
<gene>
    <name evidence="3" type="ORF">KS419_12635</name>
</gene>
<dbReference type="Pfam" id="PF13186">
    <property type="entry name" value="SPASM"/>
    <property type="match status" value="1"/>
</dbReference>
<name>A0ABS6JFZ6_9BACI</name>
<dbReference type="InterPro" id="IPR023867">
    <property type="entry name" value="Sulphatase_maturase_rSAM"/>
</dbReference>
<dbReference type="NCBIfam" id="TIGR04085">
    <property type="entry name" value="rSAM_more_4Fe4S"/>
    <property type="match status" value="1"/>
</dbReference>
<dbReference type="Proteomes" id="UP000784880">
    <property type="component" value="Unassembled WGS sequence"/>
</dbReference>
<dbReference type="SFLD" id="SFLDG01386">
    <property type="entry name" value="main_SPASM_domain-containing"/>
    <property type="match status" value="1"/>
</dbReference>
<dbReference type="EMBL" id="JAHQCS010000105">
    <property type="protein sequence ID" value="MBU9712589.1"/>
    <property type="molecule type" value="Genomic_DNA"/>
</dbReference>
<feature type="domain" description="Radical SAM core" evidence="2">
    <location>
        <begin position="1"/>
        <end position="220"/>
    </location>
</feature>
<dbReference type="PANTHER" id="PTHR43273">
    <property type="entry name" value="ANAEROBIC SULFATASE-MATURATING ENZYME HOMOLOG ASLB-RELATED"/>
    <property type="match status" value="1"/>
</dbReference>
<sequence length="368" mass="42439">MWKTVSESCNLICDYCYYRNCKGNVSDIDVIDDALLEKFIKEYMELTDGVASFVWQGGEPLLAGIDFFERVVQLQGKYAPPHTIISNSVQTNGTLIDQNWASFFKKYHFLVGVSLDGPKEINDQRRKTGSGSGSFHLIMNGIQHLKNAGVPFNILTVIHQGNVNKVAEVLKFFKEHQYHYLQFIPCMKFKAQTIEEPGKYEITPKEYGDFLCEVFDHWYNNGKPQFSERFFDSMLASYVVGEGEICTHRKTCPETLLLESNGEAYPCDFYIHSDFFLGNVREDSLTSILHKKKEHPFQKLKSNLPSSCQTCEFLHLCFGGCPRNRDWRRSSQDSEPDYFCESYKQVYRYTQTHLKNLSEILALKNGVD</sequence>
<dbReference type="PROSITE" id="PS51918">
    <property type="entry name" value="RADICAL_SAM"/>
    <property type="match status" value="1"/>
</dbReference>
<dbReference type="PANTHER" id="PTHR43273:SF3">
    <property type="entry name" value="ANAEROBIC SULFATASE-MATURATING ENZYME HOMOLOG ASLB-RELATED"/>
    <property type="match status" value="1"/>
</dbReference>
<dbReference type="SFLD" id="SFLDS00029">
    <property type="entry name" value="Radical_SAM"/>
    <property type="match status" value="1"/>
</dbReference>
<comment type="caution">
    <text evidence="3">The sequence shown here is derived from an EMBL/GenBank/DDBJ whole genome shotgun (WGS) entry which is preliminary data.</text>
</comment>
<dbReference type="Pfam" id="PF04055">
    <property type="entry name" value="Radical_SAM"/>
    <property type="match status" value="1"/>
</dbReference>